<dbReference type="InterPro" id="IPR029479">
    <property type="entry name" value="Nitroreductase"/>
</dbReference>
<dbReference type="Proteomes" id="UP000595897">
    <property type="component" value="Chromosome"/>
</dbReference>
<feature type="domain" description="Nitroreductase" evidence="4">
    <location>
        <begin position="5"/>
        <end position="145"/>
    </location>
</feature>
<evidence type="ECO:0000256" key="3">
    <source>
        <dbReference type="ARBA" id="ARBA00023002"/>
    </source>
</evidence>
<dbReference type="PANTHER" id="PTHR23026:SF90">
    <property type="entry name" value="IODOTYROSINE DEIODINASE 1"/>
    <property type="match status" value="1"/>
</dbReference>
<dbReference type="InterPro" id="IPR000415">
    <property type="entry name" value="Nitroreductase-like"/>
</dbReference>
<name>A0A7R7IE60_9FIRM</name>
<organism evidence="5 6">
    <name type="scientific">Anaeromicropila herbilytica</name>
    <dbReference type="NCBI Taxonomy" id="2785025"/>
    <lineage>
        <taxon>Bacteria</taxon>
        <taxon>Bacillati</taxon>
        <taxon>Bacillota</taxon>
        <taxon>Clostridia</taxon>
        <taxon>Lachnospirales</taxon>
        <taxon>Lachnospiraceae</taxon>
        <taxon>Anaeromicropila</taxon>
    </lineage>
</organism>
<reference evidence="5 6" key="1">
    <citation type="submission" date="2020-11" db="EMBL/GenBank/DDBJ databases">
        <title>Draft genome sequencing of a Lachnospiraceae strain isolated from anoxic soil subjected to BSD treatment.</title>
        <authorList>
            <person name="Uek A."/>
            <person name="Tonouchi A."/>
        </authorList>
    </citation>
    <scope>NUCLEOTIDE SEQUENCE [LARGE SCALE GENOMIC DNA]</scope>
    <source>
        <strain evidence="5 6">TB5</strain>
    </source>
</reference>
<evidence type="ECO:0000313" key="6">
    <source>
        <dbReference type="Proteomes" id="UP000595897"/>
    </source>
</evidence>
<dbReference type="AlphaFoldDB" id="A0A7R7IE60"/>
<dbReference type="GO" id="GO:0016491">
    <property type="term" value="F:oxidoreductase activity"/>
    <property type="evidence" value="ECO:0007669"/>
    <property type="project" value="UniProtKB-KW"/>
</dbReference>
<dbReference type="CDD" id="cd02150">
    <property type="entry name" value="nitroreductase"/>
    <property type="match status" value="1"/>
</dbReference>
<evidence type="ECO:0000259" key="4">
    <source>
        <dbReference type="Pfam" id="PF00881"/>
    </source>
</evidence>
<dbReference type="Gene3D" id="3.40.109.10">
    <property type="entry name" value="NADH Oxidase"/>
    <property type="match status" value="1"/>
</dbReference>
<evidence type="ECO:0000313" key="5">
    <source>
        <dbReference type="EMBL" id="BCN31774.1"/>
    </source>
</evidence>
<evidence type="ECO:0000256" key="2">
    <source>
        <dbReference type="ARBA" id="ARBA00022643"/>
    </source>
</evidence>
<accession>A0A7R7IE60</accession>
<protein>
    <submittedName>
        <fullName evidence="5">Nitroreductase</fullName>
    </submittedName>
</protein>
<dbReference type="PANTHER" id="PTHR23026">
    <property type="entry name" value="NADPH NITROREDUCTASE"/>
    <property type="match status" value="1"/>
</dbReference>
<dbReference type="KEGG" id="ahb:bsdtb5_30690"/>
<dbReference type="EMBL" id="AP024169">
    <property type="protein sequence ID" value="BCN31774.1"/>
    <property type="molecule type" value="Genomic_DNA"/>
</dbReference>
<keyword evidence="1" id="KW-0285">Flavoprotein</keyword>
<gene>
    <name evidence="5" type="ORF">bsdtb5_30690</name>
</gene>
<keyword evidence="3" id="KW-0560">Oxidoreductase</keyword>
<dbReference type="Pfam" id="PF00881">
    <property type="entry name" value="Nitroreductase"/>
    <property type="match status" value="1"/>
</dbReference>
<proteinExistence type="predicted"/>
<dbReference type="RefSeq" id="WP_271712868.1">
    <property type="nucleotide sequence ID" value="NZ_AP024169.1"/>
</dbReference>
<evidence type="ECO:0000256" key="1">
    <source>
        <dbReference type="ARBA" id="ARBA00022630"/>
    </source>
</evidence>
<sequence length="167" mass="18918">MEAIFNRRSIRKYQDRPVEKEKIEKLLRAAMQAPSAANQQPWEYIVVEEKETLQKLADMCPYSKMTASAAVAFVAVANRDTIRFETAWQQDMGASVENLLLEATDLDLGAVWLGVATAEANAKYISELFGLPENIMPFALIPVGYPDGQENTFVDRYDSKKVHNEKW</sequence>
<keyword evidence="6" id="KW-1185">Reference proteome</keyword>
<dbReference type="SUPFAM" id="SSF55469">
    <property type="entry name" value="FMN-dependent nitroreductase-like"/>
    <property type="match status" value="1"/>
</dbReference>
<dbReference type="InterPro" id="IPR050627">
    <property type="entry name" value="Nitroreductase/BluB"/>
</dbReference>
<keyword evidence="2" id="KW-0288">FMN</keyword>